<evidence type="ECO:0000313" key="4">
    <source>
        <dbReference type="Proteomes" id="UP000019249"/>
    </source>
</evidence>
<evidence type="ECO:0000313" key="3">
    <source>
        <dbReference type="EMBL" id="EUJ33774.1"/>
    </source>
</evidence>
<dbReference type="InterPro" id="IPR006829">
    <property type="entry name" value="LXG_dom"/>
</dbReference>
<name>A0ABP3B1G5_9LIST</name>
<accession>A0ABP3B1G5</accession>
<evidence type="ECO:0000256" key="1">
    <source>
        <dbReference type="ARBA" id="ARBA00034117"/>
    </source>
</evidence>
<gene>
    <name evidence="3" type="ORF">MFLO_01030</name>
</gene>
<dbReference type="InterPro" id="IPR032869">
    <property type="entry name" value="WHH_dom_containing"/>
</dbReference>
<organism evidence="3 4">
    <name type="scientific">Listeria floridensis FSL S10-1187</name>
    <dbReference type="NCBI Taxonomy" id="1265817"/>
    <lineage>
        <taxon>Bacteria</taxon>
        <taxon>Bacillati</taxon>
        <taxon>Bacillota</taxon>
        <taxon>Bacilli</taxon>
        <taxon>Bacillales</taxon>
        <taxon>Listeriaceae</taxon>
        <taxon>Listeria</taxon>
    </lineage>
</organism>
<dbReference type="RefSeq" id="WP_051993369.1">
    <property type="nucleotide sequence ID" value="NZ_AODF01000001.1"/>
</dbReference>
<dbReference type="Proteomes" id="UP000019249">
    <property type="component" value="Unassembled WGS sequence"/>
</dbReference>
<comment type="caution">
    <text evidence="3">The sequence shown here is derived from an EMBL/GenBank/DDBJ whole genome shotgun (WGS) entry which is preliminary data.</text>
</comment>
<sequence>MSRIDIQEVRTFQQALKRANASMRTQLERVKTVALTYAGETTLSGQAVKASKAYFRESYPTICDTLIEVLDTSEDLLERYLQDFSAQVDPSPTARVDAELLGLAVEKVKTIRSKQEALQQALSGSTAGLYEGKAQRLRLDFVKAVEQEKILERYLHFEQSHGHFFQQLHTLVMAAKNMMQRMLHEVTFNEKTGAYHLPKGFSTSLQALKRRLDDVRGIDPKLEEELMDYQVYAVVYRDSYGKDQVMWVLEQNGVGVNNAKLKNYLEKTGKYLDPSVYQIITNEELNKKINKSWEKGIYYMDGKVYKGALGATLVTSAYVEDWKGKLDESGLTDVVLGLGLSTAAIRYRQPIVKSTSREITLANLTPDVLSTKPKYSPNPSKWLNKGGKIKLNDSGTWTYINNKNQSVSYINGFPDFKGAGLVKQEVNIGKFNNYNTDFKMADELAPNGPRDPVNNTWHHKADGMTMEEVNKGIHKEFTHRGGMSIKKVRRR</sequence>
<dbReference type="EMBL" id="AODF01000001">
    <property type="protein sequence ID" value="EUJ33774.1"/>
    <property type="molecule type" value="Genomic_DNA"/>
</dbReference>
<dbReference type="Pfam" id="PF14414">
    <property type="entry name" value="WHH"/>
    <property type="match status" value="1"/>
</dbReference>
<protein>
    <recommendedName>
        <fullName evidence="2">LXG domain-containing protein</fullName>
    </recommendedName>
</protein>
<comment type="similarity">
    <text evidence="1">In the N-terminal section; belongs to the LXG family.</text>
</comment>
<feature type="domain" description="LXG" evidence="2">
    <location>
        <begin position="1"/>
        <end position="226"/>
    </location>
</feature>
<dbReference type="Pfam" id="PF04740">
    <property type="entry name" value="LXG"/>
    <property type="match status" value="1"/>
</dbReference>
<keyword evidence="4" id="KW-1185">Reference proteome</keyword>
<evidence type="ECO:0000259" key="2">
    <source>
        <dbReference type="PROSITE" id="PS51756"/>
    </source>
</evidence>
<proteinExistence type="inferred from homology"/>
<dbReference type="PROSITE" id="PS51756">
    <property type="entry name" value="LXG"/>
    <property type="match status" value="1"/>
</dbReference>
<reference evidence="3 4" key="1">
    <citation type="journal article" date="2014" name="Int. J. Syst. Evol. Microbiol.">
        <title>Listeria floridensis sp. nov., Listeria aquatica sp. nov., Listeria cornellensis sp. nov., Listeria riparia sp. nov. and Listeria grandensis sp. nov., from agricultural and natural environments.</title>
        <authorList>
            <person name="den Bakker H.C."/>
            <person name="Warchocki S."/>
            <person name="Wright E.M."/>
            <person name="Allred A.F."/>
            <person name="Ahlstrom C."/>
            <person name="Manuel C.S."/>
            <person name="Stasiewicz M.J."/>
            <person name="Burrell A."/>
            <person name="Roof S."/>
            <person name="Strawn L."/>
            <person name="Fortes E.D."/>
            <person name="Nightingale K.K."/>
            <person name="Kephart D."/>
            <person name="Wiedmann M."/>
        </authorList>
    </citation>
    <scope>NUCLEOTIDE SEQUENCE [LARGE SCALE GENOMIC DNA]</scope>
    <source>
        <strain evidence="3 4">FSL S10-1187</strain>
    </source>
</reference>